<dbReference type="Gene3D" id="1.10.10.60">
    <property type="entry name" value="Homeodomain-like"/>
    <property type="match status" value="1"/>
</dbReference>
<name>A0A418M6M1_9BACT</name>
<evidence type="ECO:0000313" key="6">
    <source>
        <dbReference type="Proteomes" id="UP000283523"/>
    </source>
</evidence>
<dbReference type="PROSITE" id="PS01124">
    <property type="entry name" value="HTH_ARAC_FAMILY_2"/>
    <property type="match status" value="1"/>
</dbReference>
<proteinExistence type="predicted"/>
<dbReference type="GO" id="GO:0003700">
    <property type="term" value="F:DNA-binding transcription factor activity"/>
    <property type="evidence" value="ECO:0007669"/>
    <property type="project" value="InterPro"/>
</dbReference>
<keyword evidence="1" id="KW-0805">Transcription regulation</keyword>
<dbReference type="InterPro" id="IPR009057">
    <property type="entry name" value="Homeodomain-like_sf"/>
</dbReference>
<dbReference type="GO" id="GO:0043565">
    <property type="term" value="F:sequence-specific DNA binding"/>
    <property type="evidence" value="ECO:0007669"/>
    <property type="project" value="InterPro"/>
</dbReference>
<keyword evidence="2" id="KW-0238">DNA-binding</keyword>
<evidence type="ECO:0000256" key="1">
    <source>
        <dbReference type="ARBA" id="ARBA00023015"/>
    </source>
</evidence>
<dbReference type="RefSeq" id="WP_119669380.1">
    <property type="nucleotide sequence ID" value="NZ_QXED01000005.1"/>
</dbReference>
<keyword evidence="6" id="KW-1185">Reference proteome</keyword>
<comment type="caution">
    <text evidence="5">The sequence shown here is derived from an EMBL/GenBank/DDBJ whole genome shotgun (WGS) entry which is preliminary data.</text>
</comment>
<reference evidence="5 6" key="1">
    <citation type="submission" date="2018-08" db="EMBL/GenBank/DDBJ databases">
        <title>Fibrisoma montanum sp. nov., isolated from Danxia mountain soil.</title>
        <authorList>
            <person name="Huang Y."/>
        </authorList>
    </citation>
    <scope>NUCLEOTIDE SEQUENCE [LARGE SCALE GENOMIC DNA]</scope>
    <source>
        <strain evidence="5 6">HYT19</strain>
    </source>
</reference>
<accession>A0A418M6M1</accession>
<dbReference type="EMBL" id="QXED01000005">
    <property type="protein sequence ID" value="RIV21589.1"/>
    <property type="molecule type" value="Genomic_DNA"/>
</dbReference>
<keyword evidence="3" id="KW-0804">Transcription</keyword>
<dbReference type="Proteomes" id="UP000283523">
    <property type="component" value="Unassembled WGS sequence"/>
</dbReference>
<dbReference type="SMART" id="SM00342">
    <property type="entry name" value="HTH_ARAC"/>
    <property type="match status" value="1"/>
</dbReference>
<organism evidence="5 6">
    <name type="scientific">Fibrisoma montanum</name>
    <dbReference type="NCBI Taxonomy" id="2305895"/>
    <lineage>
        <taxon>Bacteria</taxon>
        <taxon>Pseudomonadati</taxon>
        <taxon>Bacteroidota</taxon>
        <taxon>Cytophagia</taxon>
        <taxon>Cytophagales</taxon>
        <taxon>Spirosomataceae</taxon>
        <taxon>Fibrisoma</taxon>
    </lineage>
</organism>
<protein>
    <submittedName>
        <fullName evidence="5">AraC family transcriptional regulator</fullName>
    </submittedName>
</protein>
<evidence type="ECO:0000256" key="3">
    <source>
        <dbReference type="ARBA" id="ARBA00023163"/>
    </source>
</evidence>
<dbReference type="PANTHER" id="PTHR43280:SF32">
    <property type="entry name" value="TRANSCRIPTIONAL REGULATORY PROTEIN"/>
    <property type="match status" value="1"/>
</dbReference>
<dbReference type="SUPFAM" id="SSF46689">
    <property type="entry name" value="Homeodomain-like"/>
    <property type="match status" value="1"/>
</dbReference>
<sequence length="305" mass="34195">MKPADSIPSYRPEAFANDYLIGDQPIPAHWSPATTASGFAAVYRIEQVRQFFRFPIAPNRITFYDGLLLTGGTMRRQCGLYDVPLASRSLLLLAPDTINATDFISEDVTGFYFHFDREFFVTDLATPERLDTCPFFEAGNEPHLRLSDEQTTWFTALLGLADQSLQANSPDSARGLLQALIVRASQLYQRQPETAASSPADYRLTAAFKRLVQQRYLSWHSVSQYADALAVTPNHLNRVVKRTTGQPASQHITTLLILEAKVVLKNSQLSVAEIAAQLHFDDPAYFGRFFRQQTGQTPTAYRHSA</sequence>
<dbReference type="PANTHER" id="PTHR43280">
    <property type="entry name" value="ARAC-FAMILY TRANSCRIPTIONAL REGULATOR"/>
    <property type="match status" value="1"/>
</dbReference>
<dbReference type="Pfam" id="PF12833">
    <property type="entry name" value="HTH_18"/>
    <property type="match status" value="1"/>
</dbReference>
<evidence type="ECO:0000259" key="4">
    <source>
        <dbReference type="PROSITE" id="PS01124"/>
    </source>
</evidence>
<gene>
    <name evidence="5" type="ORF">DYU11_19510</name>
</gene>
<evidence type="ECO:0000313" key="5">
    <source>
        <dbReference type="EMBL" id="RIV21589.1"/>
    </source>
</evidence>
<dbReference type="InterPro" id="IPR018060">
    <property type="entry name" value="HTH_AraC"/>
</dbReference>
<dbReference type="OrthoDB" id="9793451at2"/>
<evidence type="ECO:0000256" key="2">
    <source>
        <dbReference type="ARBA" id="ARBA00023125"/>
    </source>
</evidence>
<dbReference type="AlphaFoldDB" id="A0A418M6M1"/>
<feature type="domain" description="HTH araC/xylS-type" evidence="4">
    <location>
        <begin position="202"/>
        <end position="304"/>
    </location>
</feature>